<dbReference type="AlphaFoldDB" id="A0A8T2IWJ9"/>
<comment type="caution">
    <text evidence="2">The sequence shown here is derived from an EMBL/GenBank/DDBJ whole genome shotgun (WGS) entry which is preliminary data.</text>
</comment>
<organism evidence="2 3">
    <name type="scientific">Hymenochirus boettgeri</name>
    <name type="common">Congo dwarf clawed frog</name>
    <dbReference type="NCBI Taxonomy" id="247094"/>
    <lineage>
        <taxon>Eukaryota</taxon>
        <taxon>Metazoa</taxon>
        <taxon>Chordata</taxon>
        <taxon>Craniata</taxon>
        <taxon>Vertebrata</taxon>
        <taxon>Euteleostomi</taxon>
        <taxon>Amphibia</taxon>
        <taxon>Batrachia</taxon>
        <taxon>Anura</taxon>
        <taxon>Pipoidea</taxon>
        <taxon>Pipidae</taxon>
        <taxon>Pipinae</taxon>
        <taxon>Hymenochirus</taxon>
    </lineage>
</organism>
<gene>
    <name evidence="2" type="ORF">GDO86_007243</name>
</gene>
<evidence type="ECO:0000313" key="3">
    <source>
        <dbReference type="Proteomes" id="UP000812440"/>
    </source>
</evidence>
<sequence length="108" mass="12779">MVHSYLWFIEPQLFAFSLPLCSDHFNFKENQVFEDQKLCVRPRLFLSVIGWKVLVCDCLMFLGSFVYECMFFFCIIYFFCQKILLFVFCFFISHLPVTGVLGTGRRVG</sequence>
<keyword evidence="1" id="KW-0812">Transmembrane</keyword>
<reference evidence="2" key="1">
    <citation type="thesis" date="2020" institute="ProQuest LLC" country="789 East Eisenhower Parkway, Ann Arbor, MI, USA">
        <title>Comparative Genomics and Chromosome Evolution.</title>
        <authorList>
            <person name="Mudd A.B."/>
        </authorList>
    </citation>
    <scope>NUCLEOTIDE SEQUENCE</scope>
    <source>
        <strain evidence="2">Female2</strain>
        <tissue evidence="2">Blood</tissue>
    </source>
</reference>
<evidence type="ECO:0000256" key="1">
    <source>
        <dbReference type="SAM" id="Phobius"/>
    </source>
</evidence>
<accession>A0A8T2IWJ9</accession>
<protein>
    <submittedName>
        <fullName evidence="2">Uncharacterized protein</fullName>
    </submittedName>
</protein>
<dbReference type="Proteomes" id="UP000812440">
    <property type="component" value="Chromosome 4"/>
</dbReference>
<keyword evidence="3" id="KW-1185">Reference proteome</keyword>
<keyword evidence="1" id="KW-0472">Membrane</keyword>
<name>A0A8T2IWJ9_9PIPI</name>
<keyword evidence="1" id="KW-1133">Transmembrane helix</keyword>
<proteinExistence type="predicted"/>
<evidence type="ECO:0000313" key="2">
    <source>
        <dbReference type="EMBL" id="KAG8436063.1"/>
    </source>
</evidence>
<feature type="transmembrane region" description="Helical" evidence="1">
    <location>
        <begin position="53"/>
        <end position="79"/>
    </location>
</feature>
<dbReference type="EMBL" id="JAACNH010000007">
    <property type="protein sequence ID" value="KAG8436063.1"/>
    <property type="molecule type" value="Genomic_DNA"/>
</dbReference>